<dbReference type="OrthoDB" id="2403182at2759"/>
<dbReference type="PANTHER" id="PTHR47970:SF29">
    <property type="entry name" value="KINESIN FAMILY MEMBER 20B"/>
    <property type="match status" value="1"/>
</dbReference>
<dbReference type="STRING" id="48709.A0A1D2N7L8"/>
<sequence length="943" mass="107923">MNDRKMDNKNRTMRPPTTPASNRRPGPPSSATRSAGRPAMASALRFNPEINRQLNLNLRESDPVEVYCRIKPLDGDGDDSCIRVLDDSTLALLPPDTSVAWKLGNAKEQHYTFQRVFGSDASQKVIFDSIALPLVKDFLQGKNALLFAYGVTGSGKTFTMSGNSAESGVMPRCLDVVFNSISKNRASKYVFRPDRMNGFESQTKADAMLDRQKEMHERQRETTKTPRRNGRPPVTEYGIDQYMNRVRDETTLPIGSEDALYSVFVTYIEIYNNSVYDLLDESPIDIMKTRGALQHKLLREDYNHNVYVNGVSEVEVESPEEAFEVYLKGQRRRRMAHTALNTESSRSHSIFNIRLVQAPLDSEGEEVIDNSKMINVSQLSLVDLAGSERYHRTQARGDRLKEAGNINNSLMTLRKCMDILRENQKFSANRVVPYRESKLTHFLKNYFDGEGRVRMILCVNPRNDDYDENLHVMAFAELTQEIQIVRPQEPKRFEPMTPGRHKANELYKEAKRQLVEEKIVEENELPHSDVQLVFGLGIPIPLCKISKSTEEEALSTLRKALELRLKGKEELQNFISEKRQSFRLRLVGIEREMVTLRSENSNLRSHIERITTDKDKLDNIFRATLFEKGELETKYKEQENHIHQLEEELLNCKMELRQRDLAHHKEKENLKSDMDLQRELDAMKQERNLQHEKAKLEAEFRTKEKTIKAVRELVSNIDAPRSSRSRQSKSKSSKSTAALELSTTSSESDIPSAVSKADRVPRSRFMSTPVLHESVVVPSSANRRSALVNTTRYGRARSTDRDVWIEHTDKAVVLKPQTVFQPVMKKKKSVTQLNSADDMKGASKYCLMTQEPDSEGDIETRLYKGEINRTITGGANMVLQDVEALRQTSPRATPSRKRTSTSPLGPESHRPRFDRETHYDEIEKRCKVGVSYKDSNTTRNGRK</sequence>
<dbReference type="Proteomes" id="UP000094527">
    <property type="component" value="Unassembled WGS sequence"/>
</dbReference>
<dbReference type="SMART" id="SM00129">
    <property type="entry name" value="KISc"/>
    <property type="match status" value="1"/>
</dbReference>
<evidence type="ECO:0000256" key="11">
    <source>
        <dbReference type="RuleBase" id="RU000394"/>
    </source>
</evidence>
<feature type="domain" description="Kinesin motor" evidence="14">
    <location>
        <begin position="63"/>
        <end position="482"/>
    </location>
</feature>
<dbReference type="OMA" id="DYDENLH"/>
<dbReference type="GO" id="GO:0005634">
    <property type="term" value="C:nucleus"/>
    <property type="evidence" value="ECO:0007669"/>
    <property type="project" value="TreeGrafter"/>
</dbReference>
<keyword evidence="9" id="KW-0206">Cytoskeleton</keyword>
<feature type="region of interest" description="Disordered" evidence="13">
    <location>
        <begin position="211"/>
        <end position="235"/>
    </location>
</feature>
<feature type="compositionally biased region" description="Basic residues" evidence="13">
    <location>
        <begin position="723"/>
        <end position="732"/>
    </location>
</feature>
<dbReference type="InterPro" id="IPR027417">
    <property type="entry name" value="P-loop_NTPase"/>
</dbReference>
<dbReference type="GO" id="GO:0008574">
    <property type="term" value="F:plus-end-directed microtubule motor activity"/>
    <property type="evidence" value="ECO:0007669"/>
    <property type="project" value="TreeGrafter"/>
</dbReference>
<dbReference type="PRINTS" id="PR00380">
    <property type="entry name" value="KINESINHEAVY"/>
</dbReference>
<dbReference type="InterPro" id="IPR001752">
    <property type="entry name" value="Kinesin_motor_dom"/>
</dbReference>
<dbReference type="Gene3D" id="3.40.850.10">
    <property type="entry name" value="Kinesin motor domain"/>
    <property type="match status" value="1"/>
</dbReference>
<dbReference type="AlphaFoldDB" id="A0A1D2N7L8"/>
<feature type="compositionally biased region" description="Basic and acidic residues" evidence="13">
    <location>
        <begin position="211"/>
        <end position="224"/>
    </location>
</feature>
<dbReference type="GO" id="GO:0005876">
    <property type="term" value="C:spindle microtubule"/>
    <property type="evidence" value="ECO:0007669"/>
    <property type="project" value="TreeGrafter"/>
</dbReference>
<keyword evidence="8 10" id="KW-0505">Motor protein</keyword>
<proteinExistence type="inferred from homology"/>
<dbReference type="GO" id="GO:0051231">
    <property type="term" value="P:spindle elongation"/>
    <property type="evidence" value="ECO:0007669"/>
    <property type="project" value="TreeGrafter"/>
</dbReference>
<evidence type="ECO:0000256" key="8">
    <source>
        <dbReference type="ARBA" id="ARBA00023175"/>
    </source>
</evidence>
<dbReference type="InterPro" id="IPR038105">
    <property type="entry name" value="Kif23_Arf-bd_sf"/>
</dbReference>
<feature type="region of interest" description="Disordered" evidence="13">
    <location>
        <begin position="1"/>
        <end position="38"/>
    </location>
</feature>
<feature type="coiled-coil region" evidence="12">
    <location>
        <begin position="679"/>
        <end position="713"/>
    </location>
</feature>
<evidence type="ECO:0000256" key="7">
    <source>
        <dbReference type="ARBA" id="ARBA00023054"/>
    </source>
</evidence>
<feature type="region of interest" description="Disordered" evidence="13">
    <location>
        <begin position="886"/>
        <end position="943"/>
    </location>
</feature>
<feature type="compositionally biased region" description="Low complexity" evidence="13">
    <location>
        <begin position="733"/>
        <end position="748"/>
    </location>
</feature>
<gene>
    <name evidence="15" type="ORF">Ocin01_05707</name>
</gene>
<keyword evidence="5 10" id="KW-0547">Nucleotide-binding</keyword>
<evidence type="ECO:0000256" key="5">
    <source>
        <dbReference type="ARBA" id="ARBA00022741"/>
    </source>
</evidence>
<comment type="subcellular location">
    <subcellularLocation>
        <location evidence="1">Cytoplasm</location>
        <location evidence="1">Cytoskeleton</location>
        <location evidence="1">Spindle</location>
    </subcellularLocation>
</comment>
<keyword evidence="16" id="KW-1185">Reference proteome</keyword>
<protein>
    <recommendedName>
        <fullName evidence="11">Kinesin-like protein</fullName>
    </recommendedName>
</protein>
<feature type="region of interest" description="Disordered" evidence="13">
    <location>
        <begin position="718"/>
        <end position="755"/>
    </location>
</feature>
<feature type="compositionally biased region" description="Basic and acidic residues" evidence="13">
    <location>
        <begin position="1"/>
        <end position="10"/>
    </location>
</feature>
<dbReference type="SUPFAM" id="SSF52540">
    <property type="entry name" value="P-loop containing nucleoside triphosphate hydrolases"/>
    <property type="match status" value="1"/>
</dbReference>
<keyword evidence="7 12" id="KW-0175">Coiled coil</keyword>
<dbReference type="InterPro" id="IPR036961">
    <property type="entry name" value="Kinesin_motor_dom_sf"/>
</dbReference>
<keyword evidence="4 11" id="KW-0493">Microtubule</keyword>
<accession>A0A1D2N7L8</accession>
<dbReference type="PANTHER" id="PTHR47970">
    <property type="entry name" value="KINESIN-LIKE PROTEIN KIF11"/>
    <property type="match status" value="1"/>
</dbReference>
<dbReference type="EMBL" id="LJIJ01000179">
    <property type="protein sequence ID" value="ODN00956.1"/>
    <property type="molecule type" value="Genomic_DNA"/>
</dbReference>
<evidence type="ECO:0000256" key="3">
    <source>
        <dbReference type="ARBA" id="ARBA00022553"/>
    </source>
</evidence>
<evidence type="ECO:0000256" key="13">
    <source>
        <dbReference type="SAM" id="MobiDB-lite"/>
    </source>
</evidence>
<dbReference type="GO" id="GO:0005524">
    <property type="term" value="F:ATP binding"/>
    <property type="evidence" value="ECO:0007669"/>
    <property type="project" value="UniProtKB-UniRule"/>
</dbReference>
<dbReference type="PROSITE" id="PS00411">
    <property type="entry name" value="KINESIN_MOTOR_1"/>
    <property type="match status" value="1"/>
</dbReference>
<evidence type="ECO:0000256" key="12">
    <source>
        <dbReference type="SAM" id="Coils"/>
    </source>
</evidence>
<evidence type="ECO:0000313" key="16">
    <source>
        <dbReference type="Proteomes" id="UP000094527"/>
    </source>
</evidence>
<keyword evidence="6 10" id="KW-0067">ATP-binding</keyword>
<evidence type="ECO:0000259" key="14">
    <source>
        <dbReference type="PROSITE" id="PS50067"/>
    </source>
</evidence>
<keyword evidence="3" id="KW-0597">Phosphoprotein</keyword>
<dbReference type="GO" id="GO:0008017">
    <property type="term" value="F:microtubule binding"/>
    <property type="evidence" value="ECO:0007669"/>
    <property type="project" value="InterPro"/>
</dbReference>
<dbReference type="InterPro" id="IPR019821">
    <property type="entry name" value="Kinesin_motor_CS"/>
</dbReference>
<name>A0A1D2N7L8_ORCCI</name>
<organism evidence="15 16">
    <name type="scientific">Orchesella cincta</name>
    <name type="common">Springtail</name>
    <name type="synonym">Podura cincta</name>
    <dbReference type="NCBI Taxonomy" id="48709"/>
    <lineage>
        <taxon>Eukaryota</taxon>
        <taxon>Metazoa</taxon>
        <taxon>Ecdysozoa</taxon>
        <taxon>Arthropoda</taxon>
        <taxon>Hexapoda</taxon>
        <taxon>Collembola</taxon>
        <taxon>Entomobryomorpha</taxon>
        <taxon>Entomobryoidea</taxon>
        <taxon>Orchesellidae</taxon>
        <taxon>Orchesellinae</taxon>
        <taxon>Orchesella</taxon>
    </lineage>
</organism>
<keyword evidence="2" id="KW-0963">Cytoplasm</keyword>
<dbReference type="InterPro" id="IPR032384">
    <property type="entry name" value="Kif23_Arf-bd"/>
</dbReference>
<reference evidence="15 16" key="1">
    <citation type="journal article" date="2016" name="Genome Biol. Evol.">
        <title>Gene Family Evolution Reflects Adaptation to Soil Environmental Stressors in the Genome of the Collembolan Orchesella cincta.</title>
        <authorList>
            <person name="Faddeeva-Vakhrusheva A."/>
            <person name="Derks M.F."/>
            <person name="Anvar S.Y."/>
            <person name="Agamennone V."/>
            <person name="Suring W."/>
            <person name="Smit S."/>
            <person name="van Straalen N.M."/>
            <person name="Roelofs D."/>
        </authorList>
    </citation>
    <scope>NUCLEOTIDE SEQUENCE [LARGE SCALE GENOMIC DNA]</scope>
    <source>
        <tissue evidence="15">Mixed pool</tissue>
    </source>
</reference>
<dbReference type="Gene3D" id="2.60.40.4330">
    <property type="entry name" value="Kinesin-like protein Kif23, Arf6-interacting domain"/>
    <property type="match status" value="1"/>
</dbReference>
<evidence type="ECO:0000256" key="9">
    <source>
        <dbReference type="ARBA" id="ARBA00023212"/>
    </source>
</evidence>
<evidence type="ECO:0000256" key="2">
    <source>
        <dbReference type="ARBA" id="ARBA00022490"/>
    </source>
</evidence>
<dbReference type="PROSITE" id="PS50067">
    <property type="entry name" value="KINESIN_MOTOR_2"/>
    <property type="match status" value="1"/>
</dbReference>
<dbReference type="GO" id="GO:0007018">
    <property type="term" value="P:microtubule-based movement"/>
    <property type="evidence" value="ECO:0007669"/>
    <property type="project" value="InterPro"/>
</dbReference>
<comment type="similarity">
    <text evidence="10 11">Belongs to the TRAFAC class myosin-kinesin ATPase superfamily. Kinesin family.</text>
</comment>
<dbReference type="GO" id="GO:0090307">
    <property type="term" value="P:mitotic spindle assembly"/>
    <property type="evidence" value="ECO:0007669"/>
    <property type="project" value="TreeGrafter"/>
</dbReference>
<feature type="compositionally biased region" description="Polar residues" evidence="13">
    <location>
        <begin position="933"/>
        <end position="943"/>
    </location>
</feature>
<dbReference type="Pfam" id="PF00225">
    <property type="entry name" value="Kinesin"/>
    <property type="match status" value="1"/>
</dbReference>
<evidence type="ECO:0000256" key="1">
    <source>
        <dbReference type="ARBA" id="ARBA00004186"/>
    </source>
</evidence>
<feature type="compositionally biased region" description="Basic and acidic residues" evidence="13">
    <location>
        <begin position="907"/>
        <end position="926"/>
    </location>
</feature>
<evidence type="ECO:0000256" key="4">
    <source>
        <dbReference type="ARBA" id="ARBA00022701"/>
    </source>
</evidence>
<evidence type="ECO:0000313" key="15">
    <source>
        <dbReference type="EMBL" id="ODN00956.1"/>
    </source>
</evidence>
<dbReference type="InterPro" id="IPR047149">
    <property type="entry name" value="KIF11-like"/>
</dbReference>
<dbReference type="Pfam" id="PF16540">
    <property type="entry name" value="MKLP1_Arf_bdg"/>
    <property type="match status" value="1"/>
</dbReference>
<evidence type="ECO:0000256" key="10">
    <source>
        <dbReference type="PROSITE-ProRule" id="PRU00283"/>
    </source>
</evidence>
<feature type="coiled-coil region" evidence="12">
    <location>
        <begin position="628"/>
        <end position="655"/>
    </location>
</feature>
<dbReference type="GO" id="GO:0072686">
    <property type="term" value="C:mitotic spindle"/>
    <property type="evidence" value="ECO:0007669"/>
    <property type="project" value="TreeGrafter"/>
</dbReference>
<feature type="binding site" evidence="10">
    <location>
        <begin position="150"/>
        <end position="157"/>
    </location>
    <ligand>
        <name>ATP</name>
        <dbReference type="ChEBI" id="CHEBI:30616"/>
    </ligand>
</feature>
<comment type="caution">
    <text evidence="15">The sequence shown here is derived from an EMBL/GenBank/DDBJ whole genome shotgun (WGS) entry which is preliminary data.</text>
</comment>
<evidence type="ECO:0000256" key="6">
    <source>
        <dbReference type="ARBA" id="ARBA00022840"/>
    </source>
</evidence>